<dbReference type="Gene3D" id="3.30.530.20">
    <property type="match status" value="1"/>
</dbReference>
<dbReference type="InterPro" id="IPR002913">
    <property type="entry name" value="START_lipid-bd_dom"/>
</dbReference>
<dbReference type="InterPro" id="IPR023393">
    <property type="entry name" value="START-like_dom_sf"/>
</dbReference>
<dbReference type="Pfam" id="PF01852">
    <property type="entry name" value="START"/>
    <property type="match status" value="1"/>
</dbReference>
<dbReference type="InterPro" id="IPR051213">
    <property type="entry name" value="START_lipid_transfer"/>
</dbReference>
<evidence type="ECO:0000313" key="4">
    <source>
        <dbReference type="Proteomes" id="UP000305939"/>
    </source>
</evidence>
<dbReference type="PANTHER" id="PTHR19308:SF14">
    <property type="entry name" value="START DOMAIN-CONTAINING PROTEIN"/>
    <property type="match status" value="1"/>
</dbReference>
<dbReference type="GO" id="GO:0008289">
    <property type="term" value="F:lipid binding"/>
    <property type="evidence" value="ECO:0007669"/>
    <property type="project" value="InterPro"/>
</dbReference>
<feature type="chain" id="PRO_5020379899" evidence="1">
    <location>
        <begin position="20"/>
        <end position="199"/>
    </location>
</feature>
<feature type="domain" description="START" evidence="2">
    <location>
        <begin position="11"/>
        <end position="199"/>
    </location>
</feature>
<dbReference type="PROSITE" id="PS50848">
    <property type="entry name" value="START"/>
    <property type="match status" value="1"/>
</dbReference>
<feature type="signal peptide" evidence="1">
    <location>
        <begin position="1"/>
        <end position="19"/>
    </location>
</feature>
<dbReference type="AlphaFoldDB" id="A0A4S3M347"/>
<proteinExistence type="predicted"/>
<comment type="caution">
    <text evidence="3">The sequence shown here is derived from an EMBL/GenBank/DDBJ whole genome shotgun (WGS) entry which is preliminary data.</text>
</comment>
<keyword evidence="4" id="KW-1185">Reference proteome</keyword>
<dbReference type="SUPFAM" id="SSF55961">
    <property type="entry name" value="Bet v1-like"/>
    <property type="match status" value="1"/>
</dbReference>
<evidence type="ECO:0000259" key="2">
    <source>
        <dbReference type="PROSITE" id="PS50848"/>
    </source>
</evidence>
<dbReference type="InterPro" id="IPR028347">
    <property type="entry name" value="START_dom_prot"/>
</dbReference>
<sequence length="199" mass="23243">MIQRRILCICLLSFGLLQAQEWQLQKKSDHIKVYTRQLDSTQFNEYKAVLTAKTTPEKALKVICDGDRLWEWNHKTAKSEEVLSYNDSTFVIWMLNDLPWPLRDRENLSLIKVSEPRPGNYYVDISPADNSLRKTPEDVIRTTRFKGHWKIRALRNGMVEVTQQLYGDPNGIIPAWLLNSIITNVPFHSFENLKVILEN</sequence>
<keyword evidence="1" id="KW-0732">Signal</keyword>
<accession>A0A4S3M347</accession>
<evidence type="ECO:0000256" key="1">
    <source>
        <dbReference type="SAM" id="SignalP"/>
    </source>
</evidence>
<evidence type="ECO:0000313" key="3">
    <source>
        <dbReference type="EMBL" id="THD69109.1"/>
    </source>
</evidence>
<dbReference type="RefSeq" id="WP_136334599.1">
    <property type="nucleotide sequence ID" value="NZ_QXMP01000001.1"/>
</dbReference>
<gene>
    <name evidence="3" type="ORF">E7Z59_01910</name>
</gene>
<dbReference type="OrthoDB" id="5734556at2"/>
<name>A0A4S3M347_9FLAO</name>
<dbReference type="PIRSF" id="PIRSF039033">
    <property type="entry name" value="START_dom"/>
    <property type="match status" value="1"/>
</dbReference>
<dbReference type="PANTHER" id="PTHR19308">
    <property type="entry name" value="PHOSPHATIDYLCHOLINE TRANSFER PROTEIN"/>
    <property type="match status" value="1"/>
</dbReference>
<dbReference type="GO" id="GO:0005737">
    <property type="term" value="C:cytoplasm"/>
    <property type="evidence" value="ECO:0007669"/>
    <property type="project" value="UniProtKB-ARBA"/>
</dbReference>
<protein>
    <submittedName>
        <fullName evidence="3">Lipid-binding protein</fullName>
    </submittedName>
</protein>
<dbReference type="Proteomes" id="UP000305939">
    <property type="component" value="Unassembled WGS sequence"/>
</dbReference>
<organism evidence="3 4">
    <name type="scientific">Robertkochia marina</name>
    <dbReference type="NCBI Taxonomy" id="1227945"/>
    <lineage>
        <taxon>Bacteria</taxon>
        <taxon>Pseudomonadati</taxon>
        <taxon>Bacteroidota</taxon>
        <taxon>Flavobacteriia</taxon>
        <taxon>Flavobacteriales</taxon>
        <taxon>Flavobacteriaceae</taxon>
        <taxon>Robertkochia</taxon>
    </lineage>
</organism>
<reference evidence="3 4" key="1">
    <citation type="submission" date="2019-04" db="EMBL/GenBank/DDBJ databases">
        <title>Draft genome sequence of Robertkochia marina CC-AMO-30D.</title>
        <authorList>
            <person name="Hameed A."/>
            <person name="Lin S.-Y."/>
            <person name="Shahina M."/>
            <person name="Lai W.-A."/>
            <person name="Young C.-C."/>
        </authorList>
    </citation>
    <scope>NUCLEOTIDE SEQUENCE [LARGE SCALE GENOMIC DNA]</scope>
    <source>
        <strain evidence="3 4">CC-AMO-30D</strain>
    </source>
</reference>
<dbReference type="EMBL" id="SSMC01000001">
    <property type="protein sequence ID" value="THD69109.1"/>
    <property type="molecule type" value="Genomic_DNA"/>
</dbReference>